<proteinExistence type="predicted"/>
<sequence>MAIYKDGQWFHESVNEVYADGIASFLTKFVAPIVAFLLVFFFIASNIVNFLILIGIYIGGRVLRMAVAETPGFIRFLVWLATWVLLIAGIFCVVNSGKFVEDPVINAYIDPITTVYQQEEYATLLQQEGLDISSIKGQPIYALNKLTGSTTIIGTLEPEKKARLLGVTRNQNYLVIETTDNKGKTIKGYIADYDGSIVKTYTLSFWKRFGDFRFKIIPYFLKAGRYTSEQEPDYYFTASNGKKRDSLHLWITNRTDERIMQDWSADDLIKAEPPIEINGSFYNYKFVFYEETEEEYLNYIKDEYRAYYKNLTIEEIKEKVVKFVPVPLPGEYVITSNTSFVGPGGVTWTMSQAER</sequence>
<keyword evidence="1" id="KW-1133">Transmembrane helix</keyword>
<keyword evidence="1" id="KW-0472">Membrane</keyword>
<name>A0A806KLH9_9BACT</name>
<organism evidence="2">
    <name type="scientific">uncultured bacterium contig00021</name>
    <dbReference type="NCBI Taxonomy" id="1181511"/>
    <lineage>
        <taxon>Bacteria</taxon>
        <taxon>environmental samples</taxon>
    </lineage>
</organism>
<dbReference type="AlphaFoldDB" id="A0A806KLH9"/>
<evidence type="ECO:0000313" key="2">
    <source>
        <dbReference type="EMBL" id="AGS54130.1"/>
    </source>
</evidence>
<accession>A0A806KLH9</accession>
<keyword evidence="1" id="KW-0812">Transmembrane</keyword>
<protein>
    <submittedName>
        <fullName evidence="2">Uncharacterized protein</fullName>
    </submittedName>
</protein>
<reference evidence="2" key="1">
    <citation type="submission" date="2012-03" db="EMBL/GenBank/DDBJ databases">
        <title>Functional metagenomics reveals considerable lignocellulase gene clusters in the gut microbiome of a wood-feeding higher termite.</title>
        <authorList>
            <person name="Liu N."/>
        </authorList>
    </citation>
    <scope>NUCLEOTIDE SEQUENCE</scope>
</reference>
<feature type="transmembrane region" description="Helical" evidence="1">
    <location>
        <begin position="72"/>
        <end position="91"/>
    </location>
</feature>
<feature type="transmembrane region" description="Helical" evidence="1">
    <location>
        <begin position="33"/>
        <end position="60"/>
    </location>
</feature>
<evidence type="ECO:0000256" key="1">
    <source>
        <dbReference type="SAM" id="Phobius"/>
    </source>
</evidence>
<dbReference type="EMBL" id="JQ844277">
    <property type="protein sequence ID" value="AGS54130.1"/>
    <property type="molecule type" value="Genomic_DNA"/>
</dbReference>